<proteinExistence type="predicted"/>
<organism evidence="1 2">
    <name type="scientific">Pelobates cultripes</name>
    <name type="common">Western spadefoot toad</name>
    <dbReference type="NCBI Taxonomy" id="61616"/>
    <lineage>
        <taxon>Eukaryota</taxon>
        <taxon>Metazoa</taxon>
        <taxon>Chordata</taxon>
        <taxon>Craniata</taxon>
        <taxon>Vertebrata</taxon>
        <taxon>Euteleostomi</taxon>
        <taxon>Amphibia</taxon>
        <taxon>Batrachia</taxon>
        <taxon>Anura</taxon>
        <taxon>Pelobatoidea</taxon>
        <taxon>Pelobatidae</taxon>
        <taxon>Pelobates</taxon>
    </lineage>
</organism>
<protein>
    <recommendedName>
        <fullName evidence="3">Reverse transcriptase</fullName>
    </recommendedName>
</protein>
<reference evidence="1" key="1">
    <citation type="submission" date="2022-03" db="EMBL/GenBank/DDBJ databases">
        <authorList>
            <person name="Alioto T."/>
            <person name="Alioto T."/>
            <person name="Gomez Garrido J."/>
        </authorList>
    </citation>
    <scope>NUCLEOTIDE SEQUENCE</scope>
</reference>
<evidence type="ECO:0008006" key="3">
    <source>
        <dbReference type="Google" id="ProtNLM"/>
    </source>
</evidence>
<keyword evidence="2" id="KW-1185">Reference proteome</keyword>
<dbReference type="EMBL" id="OW240913">
    <property type="protein sequence ID" value="CAH2256332.1"/>
    <property type="molecule type" value="Genomic_DNA"/>
</dbReference>
<name>A0AAD1RIX2_PELCU</name>
<accession>A0AAD1RIX2</accession>
<sequence>MASTSRCFFKVRIGSLVVSIYVPAFRPQFGSWCLTKLLKLVMTYFQSRGIHYLVYLDNLLIFCDTESTLRSQTYFVVHFLESLCFVVTSQKSALSHSLVTGLRPRTTCHEDCIHPRGDLADSTHGYGSSATHTKP</sequence>
<evidence type="ECO:0000313" key="2">
    <source>
        <dbReference type="Proteomes" id="UP001295444"/>
    </source>
</evidence>
<evidence type="ECO:0000313" key="1">
    <source>
        <dbReference type="EMBL" id="CAH2256332.1"/>
    </source>
</evidence>
<gene>
    <name evidence="1" type="ORF">PECUL_23A027306</name>
</gene>
<dbReference type="AlphaFoldDB" id="A0AAD1RIX2"/>
<dbReference type="Proteomes" id="UP001295444">
    <property type="component" value="Chromosome 02"/>
</dbReference>